<dbReference type="AlphaFoldDB" id="A0A4Y2MJ85"/>
<accession>A0A4Y2MJ85</accession>
<dbReference type="EMBL" id="BGPR01123369">
    <property type="protein sequence ID" value="GBN26733.1"/>
    <property type="molecule type" value="Genomic_DNA"/>
</dbReference>
<proteinExistence type="predicted"/>
<keyword evidence="2" id="KW-1185">Reference proteome</keyword>
<dbReference type="Proteomes" id="UP000499080">
    <property type="component" value="Unassembled WGS sequence"/>
</dbReference>
<evidence type="ECO:0000313" key="1">
    <source>
        <dbReference type="EMBL" id="GBN26733.1"/>
    </source>
</evidence>
<reference evidence="1 2" key="1">
    <citation type="journal article" date="2019" name="Sci. Rep.">
        <title>Orb-weaving spider Araneus ventricosus genome elucidates the spidroin gene catalogue.</title>
        <authorList>
            <person name="Kono N."/>
            <person name="Nakamura H."/>
            <person name="Ohtoshi R."/>
            <person name="Moran D.A.P."/>
            <person name="Shinohara A."/>
            <person name="Yoshida Y."/>
            <person name="Fujiwara M."/>
            <person name="Mori M."/>
            <person name="Tomita M."/>
            <person name="Arakawa K."/>
        </authorList>
    </citation>
    <scope>NUCLEOTIDE SEQUENCE [LARGE SCALE GENOMIC DNA]</scope>
</reference>
<organism evidence="1 2">
    <name type="scientific">Araneus ventricosus</name>
    <name type="common">Orbweaver spider</name>
    <name type="synonym">Epeira ventricosa</name>
    <dbReference type="NCBI Taxonomy" id="182803"/>
    <lineage>
        <taxon>Eukaryota</taxon>
        <taxon>Metazoa</taxon>
        <taxon>Ecdysozoa</taxon>
        <taxon>Arthropoda</taxon>
        <taxon>Chelicerata</taxon>
        <taxon>Arachnida</taxon>
        <taxon>Araneae</taxon>
        <taxon>Araneomorphae</taxon>
        <taxon>Entelegynae</taxon>
        <taxon>Araneoidea</taxon>
        <taxon>Araneidae</taxon>
        <taxon>Araneus</taxon>
    </lineage>
</organism>
<protein>
    <submittedName>
        <fullName evidence="1">Uncharacterized protein</fullName>
    </submittedName>
</protein>
<comment type="caution">
    <text evidence="1">The sequence shown here is derived from an EMBL/GenBank/DDBJ whole genome shotgun (WGS) entry which is preliminary data.</text>
</comment>
<evidence type="ECO:0000313" key="2">
    <source>
        <dbReference type="Proteomes" id="UP000499080"/>
    </source>
</evidence>
<name>A0A4Y2MJ85_ARAVE</name>
<gene>
    <name evidence="1" type="ORF">AVEN_67068_1</name>
</gene>
<sequence>MMQQVYGHECHMLADAMNRARCFMCQVHFRSLRTSLEDDRTPPHAPVPDAITKLEHDKRRPVFEECRTPSAIRVRSLVTGRSQEMRVEHLLLFAFDLLSQEMRVEHLRFALDLLSLEGFCNGVRHGDTGRCSVTGG</sequence>